<keyword evidence="5" id="KW-1185">Reference proteome</keyword>
<dbReference type="KEGG" id="kbs:EPA93_19425"/>
<dbReference type="Gene3D" id="1.10.10.10">
    <property type="entry name" value="Winged helix-like DNA-binding domain superfamily/Winged helix DNA-binding domain"/>
    <property type="match status" value="1"/>
</dbReference>
<evidence type="ECO:0000313" key="5">
    <source>
        <dbReference type="Proteomes" id="UP000290365"/>
    </source>
</evidence>
<dbReference type="InterPro" id="IPR013196">
    <property type="entry name" value="HTH_11"/>
</dbReference>
<sequence>MNRIDRLTAILLSLQGGKHSAREIAQRFEVSRRTIVRDIQALSEMGIPIIAESGSGGGYSLPADYSLPPLALNLHEALLLRLALSSLSQLSELPFKQARESLLDKVQALLPKREHDNLDQLAQALSLDLPKRPYPTPFLDQLLESVRNQQWIEVTYRSENGVSEQTLLPMHLSSSAGLWYCEAYSSERQAMRIYRVDRFLSVREATAPQLLEPPVDSIPREHPSHPEIRIKLTARGVLRLEHQPYVAHLIQRTENGEGWLCMRWRPEEYDWIVRTLLQLGTEARVLAPEDLRLRVQQAIKDLAEHYQM</sequence>
<evidence type="ECO:0000259" key="3">
    <source>
        <dbReference type="Pfam" id="PF25583"/>
    </source>
</evidence>
<feature type="domain" description="WCX" evidence="3">
    <location>
        <begin position="226"/>
        <end position="303"/>
    </location>
</feature>
<organism evidence="4 5">
    <name type="scientific">Ktedonosporobacter rubrisoli</name>
    <dbReference type="NCBI Taxonomy" id="2509675"/>
    <lineage>
        <taxon>Bacteria</taxon>
        <taxon>Bacillati</taxon>
        <taxon>Chloroflexota</taxon>
        <taxon>Ktedonobacteria</taxon>
        <taxon>Ktedonobacterales</taxon>
        <taxon>Ktedonosporobacteraceae</taxon>
        <taxon>Ktedonosporobacter</taxon>
    </lineage>
</organism>
<dbReference type="PANTHER" id="PTHR34580">
    <property type="match status" value="1"/>
</dbReference>
<dbReference type="PROSITE" id="PS52050">
    <property type="entry name" value="WYL"/>
    <property type="match status" value="1"/>
</dbReference>
<dbReference type="PIRSF" id="PIRSF016838">
    <property type="entry name" value="PafC"/>
    <property type="match status" value="1"/>
</dbReference>
<protein>
    <submittedName>
        <fullName evidence="4">YafY family transcriptional regulator</fullName>
    </submittedName>
</protein>
<feature type="domain" description="WYL" evidence="2">
    <location>
        <begin position="138"/>
        <end position="203"/>
    </location>
</feature>
<feature type="domain" description="Helix-turn-helix type 11" evidence="1">
    <location>
        <begin position="9"/>
        <end position="59"/>
    </location>
</feature>
<dbReference type="Pfam" id="PF25583">
    <property type="entry name" value="WCX"/>
    <property type="match status" value="1"/>
</dbReference>
<dbReference type="Pfam" id="PF08279">
    <property type="entry name" value="HTH_11"/>
    <property type="match status" value="1"/>
</dbReference>
<gene>
    <name evidence="4" type="ORF">EPA93_19425</name>
</gene>
<proteinExistence type="predicted"/>
<dbReference type="AlphaFoldDB" id="A0A4P6JRF6"/>
<dbReference type="InterPro" id="IPR026881">
    <property type="entry name" value="WYL_dom"/>
</dbReference>
<dbReference type="InterPro" id="IPR057727">
    <property type="entry name" value="WCX_dom"/>
</dbReference>
<dbReference type="Pfam" id="PF13280">
    <property type="entry name" value="WYL"/>
    <property type="match status" value="1"/>
</dbReference>
<dbReference type="Proteomes" id="UP000290365">
    <property type="component" value="Chromosome"/>
</dbReference>
<dbReference type="OrthoDB" id="9815009at2"/>
<dbReference type="RefSeq" id="WP_129889100.1">
    <property type="nucleotide sequence ID" value="NZ_CP035758.1"/>
</dbReference>
<name>A0A4P6JRF6_KTERU</name>
<dbReference type="InterPro" id="IPR036390">
    <property type="entry name" value="WH_DNA-bd_sf"/>
</dbReference>
<dbReference type="SUPFAM" id="SSF46785">
    <property type="entry name" value="Winged helix' DNA-binding domain"/>
    <property type="match status" value="1"/>
</dbReference>
<dbReference type="InterPro" id="IPR051534">
    <property type="entry name" value="CBASS_pafABC_assoc_protein"/>
</dbReference>
<dbReference type="InterPro" id="IPR028349">
    <property type="entry name" value="PafC-like"/>
</dbReference>
<evidence type="ECO:0000313" key="4">
    <source>
        <dbReference type="EMBL" id="QBD78047.1"/>
    </source>
</evidence>
<accession>A0A4P6JRF6</accession>
<evidence type="ECO:0000259" key="2">
    <source>
        <dbReference type="Pfam" id="PF13280"/>
    </source>
</evidence>
<dbReference type="InterPro" id="IPR036388">
    <property type="entry name" value="WH-like_DNA-bd_sf"/>
</dbReference>
<evidence type="ECO:0000259" key="1">
    <source>
        <dbReference type="Pfam" id="PF08279"/>
    </source>
</evidence>
<dbReference type="EMBL" id="CP035758">
    <property type="protein sequence ID" value="QBD78047.1"/>
    <property type="molecule type" value="Genomic_DNA"/>
</dbReference>
<dbReference type="PANTHER" id="PTHR34580:SF3">
    <property type="entry name" value="PROTEIN PAFB"/>
    <property type="match status" value="1"/>
</dbReference>
<reference evidence="4 5" key="1">
    <citation type="submission" date="2019-01" db="EMBL/GenBank/DDBJ databases">
        <title>Ktedonosporobacter rubrisoli SCAWS-G2.</title>
        <authorList>
            <person name="Huang Y."/>
            <person name="Yan B."/>
        </authorList>
    </citation>
    <scope>NUCLEOTIDE SEQUENCE [LARGE SCALE GENOMIC DNA]</scope>
    <source>
        <strain evidence="4 5">SCAWS-G2</strain>
    </source>
</reference>